<dbReference type="AlphaFoldDB" id="A0A0D0L4S7"/>
<sequence>MLRFADTRVLSILPRVLRPDQWAVLVEPLQRWVYVDRSGRLRLCGAAPIIEKVEQTISLTNDQVDAFLAAAQPDAMLDYVLEYLSDAIPEGTEPLQCYHWAQETCRLADVHGIEAWSDRIALFCGQALTRGELHGAPILEGLLAAQDWPKGKLGQALVVNGLI</sequence>
<evidence type="ECO:0000313" key="2">
    <source>
        <dbReference type="Proteomes" id="UP000032067"/>
    </source>
</evidence>
<protein>
    <recommendedName>
        <fullName evidence="3">DUF4123 domain-containing protein</fullName>
    </recommendedName>
</protein>
<dbReference type="Proteomes" id="UP000032067">
    <property type="component" value="Unassembled WGS sequence"/>
</dbReference>
<gene>
    <name evidence="1" type="ORF">RT97_10570</name>
</gene>
<dbReference type="EMBL" id="JXQQ01000022">
    <property type="protein sequence ID" value="KIQ33412.1"/>
    <property type="molecule type" value="Genomic_DNA"/>
</dbReference>
<organism evidence="1 2">
    <name type="scientific">Variovorax paradoxus</name>
    <dbReference type="NCBI Taxonomy" id="34073"/>
    <lineage>
        <taxon>Bacteria</taxon>
        <taxon>Pseudomonadati</taxon>
        <taxon>Pseudomonadota</taxon>
        <taxon>Betaproteobacteria</taxon>
        <taxon>Burkholderiales</taxon>
        <taxon>Comamonadaceae</taxon>
        <taxon>Variovorax</taxon>
    </lineage>
</organism>
<reference evidence="1 2" key="1">
    <citation type="submission" date="2014-12" db="EMBL/GenBank/DDBJ databases">
        <title>16Stimator: statistical estimation of ribosomal gene copy numbers from draft genome assemblies.</title>
        <authorList>
            <person name="Perisin M.A."/>
            <person name="Vetter M."/>
            <person name="Gilbert J.A."/>
            <person name="Bergelson J."/>
        </authorList>
    </citation>
    <scope>NUCLEOTIDE SEQUENCE [LARGE SCALE GENOMIC DNA]</scope>
    <source>
        <strain evidence="1 2">MEDvA23</strain>
    </source>
</reference>
<name>A0A0D0L4S7_VARPD</name>
<comment type="caution">
    <text evidence="1">The sequence shown here is derived from an EMBL/GenBank/DDBJ whole genome shotgun (WGS) entry which is preliminary data.</text>
</comment>
<proteinExistence type="predicted"/>
<accession>A0A0D0L4S7</accession>
<evidence type="ECO:0000313" key="1">
    <source>
        <dbReference type="EMBL" id="KIQ33412.1"/>
    </source>
</evidence>
<evidence type="ECO:0008006" key="3">
    <source>
        <dbReference type="Google" id="ProtNLM"/>
    </source>
</evidence>